<organism evidence="1 2">
    <name type="scientific">Lasius niger</name>
    <name type="common">Black garden ant</name>
    <dbReference type="NCBI Taxonomy" id="67767"/>
    <lineage>
        <taxon>Eukaryota</taxon>
        <taxon>Metazoa</taxon>
        <taxon>Ecdysozoa</taxon>
        <taxon>Arthropoda</taxon>
        <taxon>Hexapoda</taxon>
        <taxon>Insecta</taxon>
        <taxon>Pterygota</taxon>
        <taxon>Neoptera</taxon>
        <taxon>Endopterygota</taxon>
        <taxon>Hymenoptera</taxon>
        <taxon>Apocrita</taxon>
        <taxon>Aculeata</taxon>
        <taxon>Formicoidea</taxon>
        <taxon>Formicidae</taxon>
        <taxon>Formicinae</taxon>
        <taxon>Lasius</taxon>
        <taxon>Lasius</taxon>
    </lineage>
</organism>
<proteinExistence type="predicted"/>
<feature type="non-terminal residue" evidence="1">
    <location>
        <position position="126"/>
    </location>
</feature>
<gene>
    <name evidence="1" type="ORF">RF55_25531</name>
</gene>
<dbReference type="STRING" id="67767.A0A0J7MM80"/>
<keyword evidence="2" id="KW-1185">Reference proteome</keyword>
<dbReference type="AlphaFoldDB" id="A0A0J7MM80"/>
<dbReference type="PaxDb" id="67767-A0A0J7MM80"/>
<dbReference type="OrthoDB" id="7607472at2759"/>
<name>A0A0J7MM80_LASNI</name>
<evidence type="ECO:0000313" key="2">
    <source>
        <dbReference type="Proteomes" id="UP000036403"/>
    </source>
</evidence>
<protein>
    <submittedName>
        <fullName evidence="1">Retrovirus-related gag-pol polyprotein</fullName>
    </submittedName>
</protein>
<dbReference type="PANTHER" id="PTHR11439">
    <property type="entry name" value="GAG-POL-RELATED RETROTRANSPOSON"/>
    <property type="match status" value="1"/>
</dbReference>
<accession>A0A0J7MM80</accession>
<dbReference type="EMBL" id="LBMM01032657">
    <property type="protein sequence ID" value="KMQ81695.1"/>
    <property type="molecule type" value="Genomic_DNA"/>
</dbReference>
<reference evidence="1 2" key="1">
    <citation type="submission" date="2015-04" db="EMBL/GenBank/DDBJ databases">
        <title>Lasius niger genome sequencing.</title>
        <authorList>
            <person name="Konorov E.A."/>
            <person name="Nikitin M.A."/>
            <person name="Kirill M.V."/>
            <person name="Chang P."/>
        </authorList>
    </citation>
    <scope>NUCLEOTIDE SEQUENCE [LARGE SCALE GENOMIC DNA]</scope>
    <source>
        <tissue evidence="1">Whole</tissue>
    </source>
</reference>
<comment type="caution">
    <text evidence="1">The sequence shown here is derived from an EMBL/GenBank/DDBJ whole genome shotgun (WGS) entry which is preliminary data.</text>
</comment>
<sequence length="126" mass="14009">MEGAKPVSTPIEKSVLTEEVASTELTAAPYREAVGCLMYLAVATRLDISFAVNYVSQFLEKPEEKHWTMVKRILRYIKGTAAMGIRYEANRRAYQLEGYSDANYASDPNSRKSVSGILFKYSGGAI</sequence>
<dbReference type="Proteomes" id="UP000036403">
    <property type="component" value="Unassembled WGS sequence"/>
</dbReference>
<evidence type="ECO:0000313" key="1">
    <source>
        <dbReference type="EMBL" id="KMQ81695.1"/>
    </source>
</evidence>